<name>A0ABQ0X0S6_9LACO</name>
<reference evidence="1 2" key="1">
    <citation type="submission" date="2019-07" db="EMBL/GenBank/DDBJ databases">
        <title>Whole genome shotgun sequence of Lactobacillus zymae NBRC 107157.</title>
        <authorList>
            <person name="Hosoyama A."/>
            <person name="Uohara A."/>
            <person name="Ohji S."/>
            <person name="Ichikawa N."/>
        </authorList>
    </citation>
    <scope>NUCLEOTIDE SEQUENCE [LARGE SCALE GENOMIC DNA]</scope>
    <source>
        <strain evidence="1 2">NBRC 107157</strain>
    </source>
</reference>
<sequence>MQMYEDSSYMTAKVFLQRLHSDLGRSDFHIGFSQAPDNEDEYLEILNYLKRKFNEMKLEQKIGDGSNERSTR</sequence>
<evidence type="ECO:0000313" key="1">
    <source>
        <dbReference type="EMBL" id="GEO73217.1"/>
    </source>
</evidence>
<accession>A0ABQ0X0S6</accession>
<keyword evidence="2" id="KW-1185">Reference proteome</keyword>
<dbReference type="Proteomes" id="UP000321794">
    <property type="component" value="Unassembled WGS sequence"/>
</dbReference>
<gene>
    <name evidence="1" type="ORF">LZY01_23850</name>
</gene>
<proteinExistence type="predicted"/>
<dbReference type="RefSeq" id="WP_057733952.1">
    <property type="nucleotide sequence ID" value="NZ_BJZK01000042.1"/>
</dbReference>
<dbReference type="EMBL" id="BJZK01000042">
    <property type="protein sequence ID" value="GEO73217.1"/>
    <property type="molecule type" value="Genomic_DNA"/>
</dbReference>
<organism evidence="1 2">
    <name type="scientific">Levilactobacillus zymae</name>
    <dbReference type="NCBI Taxonomy" id="267363"/>
    <lineage>
        <taxon>Bacteria</taxon>
        <taxon>Bacillati</taxon>
        <taxon>Bacillota</taxon>
        <taxon>Bacilli</taxon>
        <taxon>Lactobacillales</taxon>
        <taxon>Lactobacillaceae</taxon>
        <taxon>Levilactobacillus</taxon>
    </lineage>
</organism>
<comment type="caution">
    <text evidence="1">The sequence shown here is derived from an EMBL/GenBank/DDBJ whole genome shotgun (WGS) entry which is preliminary data.</text>
</comment>
<evidence type="ECO:0000313" key="2">
    <source>
        <dbReference type="Proteomes" id="UP000321794"/>
    </source>
</evidence>
<protein>
    <submittedName>
        <fullName evidence="1">Uncharacterized protein</fullName>
    </submittedName>
</protein>